<dbReference type="SUPFAM" id="SSF53850">
    <property type="entry name" value="Periplasmic binding protein-like II"/>
    <property type="match status" value="1"/>
</dbReference>
<keyword evidence="1" id="KW-0732">Signal</keyword>
<comment type="caution">
    <text evidence="2">The sequence shown here is derived from an EMBL/GenBank/DDBJ whole genome shotgun (WGS) entry which is preliminary data.</text>
</comment>
<evidence type="ECO:0000256" key="1">
    <source>
        <dbReference type="SAM" id="SignalP"/>
    </source>
</evidence>
<proteinExistence type="predicted"/>
<evidence type="ECO:0000313" key="3">
    <source>
        <dbReference type="Proteomes" id="UP000749311"/>
    </source>
</evidence>
<protein>
    <submittedName>
        <fullName evidence="2">ABC-type phosphate transport system substrate-binding protein</fullName>
    </submittedName>
</protein>
<dbReference type="Proteomes" id="UP000749311">
    <property type="component" value="Unassembled WGS sequence"/>
</dbReference>
<reference evidence="2 3" key="1">
    <citation type="submission" date="2020-02" db="EMBL/GenBank/DDBJ databases">
        <title>Sequencing the genomes of 1000 actinobacteria strains.</title>
        <authorList>
            <person name="Klenk H.-P."/>
        </authorList>
    </citation>
    <scope>NUCLEOTIDE SEQUENCE [LARGE SCALE GENOMIC DNA]</scope>
    <source>
        <strain evidence="2 3">DSM 19609</strain>
    </source>
</reference>
<keyword evidence="3" id="KW-1185">Reference proteome</keyword>
<sequence>MNPIRFIRRTALAAGVGVAVAVFGFVSPASAEPVSNSYVLVGSDTLQDSLNAITNGTNLGGSFVRSTGGGNTVGNFDAFGSSLIQTKPNGPYFVRPAGSGNGRNALISSITGAAWNGKTITGQVDIARSSGGPGSNVAEDGDLLYVPYGRDAVSYAYYGTGTELASLTTAQLKQIYESDTAITINGVEVKPLIPQSGSGTRDFFLSAIGVAAADLGDIVSSTYNGVANTLPENDGSVLTTAGQIVPFSAASWIAQANGASGVNTIPTSGNVKLGSPNGVAPFTGTTTLAPASAYYSSSYGRDTYLIVEYARVNPNDSKYDAGLAALVDPSATTSLTNFGSLPSTTGAAKRKFGFLAVADTTPIRAYPNVY</sequence>
<dbReference type="RefSeq" id="WP_167164387.1">
    <property type="nucleotide sequence ID" value="NZ_BAAAOO010000017.1"/>
</dbReference>
<accession>A0ABX0SBK6</accession>
<organism evidence="2 3">
    <name type="scientific">Brooklawnia cerclae</name>
    <dbReference type="NCBI Taxonomy" id="349934"/>
    <lineage>
        <taxon>Bacteria</taxon>
        <taxon>Bacillati</taxon>
        <taxon>Actinomycetota</taxon>
        <taxon>Actinomycetes</taxon>
        <taxon>Propionibacteriales</taxon>
        <taxon>Propionibacteriaceae</taxon>
        <taxon>Brooklawnia</taxon>
    </lineage>
</organism>
<dbReference type="EMBL" id="JAAMOZ010000001">
    <property type="protein sequence ID" value="NIH55772.1"/>
    <property type="molecule type" value="Genomic_DNA"/>
</dbReference>
<feature type="signal peptide" evidence="1">
    <location>
        <begin position="1"/>
        <end position="31"/>
    </location>
</feature>
<feature type="chain" id="PRO_5046914920" evidence="1">
    <location>
        <begin position="32"/>
        <end position="370"/>
    </location>
</feature>
<name>A0ABX0SBK6_9ACTN</name>
<gene>
    <name evidence="2" type="ORF">FB473_000417</name>
</gene>
<evidence type="ECO:0000313" key="2">
    <source>
        <dbReference type="EMBL" id="NIH55772.1"/>
    </source>
</evidence>